<comment type="subcellular location">
    <subcellularLocation>
        <location evidence="1">Cell membrane</location>
        <topology evidence="1">Multi-pass membrane protein</topology>
    </subcellularLocation>
</comment>
<keyword evidence="9" id="KW-1185">Reference proteome</keyword>
<dbReference type="SUPFAM" id="SSF52540">
    <property type="entry name" value="P-loop containing nucleoside triphosphate hydrolases"/>
    <property type="match status" value="1"/>
</dbReference>
<dbReference type="InterPro" id="IPR051539">
    <property type="entry name" value="T4SS-coupling_protein"/>
</dbReference>
<evidence type="ECO:0000259" key="7">
    <source>
        <dbReference type="Pfam" id="PF12696"/>
    </source>
</evidence>
<reference evidence="8 9" key="1">
    <citation type="journal article" date="2015" name="Genome Announc.">
        <title>Complete Genome Sequence of the Type Strain Corynebacterium mustelae DSM 45274, Isolated from Various Tissues of a Male Ferret with Lethal Sepsis.</title>
        <authorList>
            <person name="Ruckert C."/>
            <person name="Eimer J."/>
            <person name="Winkler A."/>
            <person name="Tauch A."/>
        </authorList>
    </citation>
    <scope>NUCLEOTIDE SEQUENCE [LARGE SCALE GENOMIC DNA]</scope>
    <source>
        <strain evidence="8 9">DSM 45274</strain>
        <plasmid evidence="9">Plasmid pCmus45274</plasmid>
    </source>
</reference>
<evidence type="ECO:0000256" key="5">
    <source>
        <dbReference type="ARBA" id="ARBA00023136"/>
    </source>
</evidence>
<accession>A0A0G3H8C1</accession>
<evidence type="ECO:0000313" key="9">
    <source>
        <dbReference type="Proteomes" id="UP000035199"/>
    </source>
</evidence>
<protein>
    <submittedName>
        <fullName evidence="8">Type IV secretory pathway, VirD4 component</fullName>
    </submittedName>
</protein>
<organism evidence="8 9">
    <name type="scientific">Corynebacterium mustelae</name>
    <dbReference type="NCBI Taxonomy" id="571915"/>
    <lineage>
        <taxon>Bacteria</taxon>
        <taxon>Bacillati</taxon>
        <taxon>Actinomycetota</taxon>
        <taxon>Actinomycetes</taxon>
        <taxon>Mycobacteriales</taxon>
        <taxon>Corynebacteriaceae</taxon>
        <taxon>Corynebacterium</taxon>
    </lineage>
</organism>
<keyword evidence="4 6" id="KW-1133">Transmembrane helix</keyword>
<dbReference type="Gene3D" id="3.40.50.300">
    <property type="entry name" value="P-loop containing nucleotide triphosphate hydrolases"/>
    <property type="match status" value="1"/>
</dbReference>
<dbReference type="AlphaFoldDB" id="A0A0G3H8C1"/>
<gene>
    <name evidence="8" type="ORF">CMUST_15515</name>
</gene>
<dbReference type="PATRIC" id="fig|571915.4.peg.3331"/>
<dbReference type="Proteomes" id="UP000035199">
    <property type="component" value="Plasmid pCmus45274"/>
</dbReference>
<dbReference type="PANTHER" id="PTHR37937:SF1">
    <property type="entry name" value="CONJUGATIVE TRANSFER: DNA TRANSPORT"/>
    <property type="match status" value="1"/>
</dbReference>
<feature type="transmembrane region" description="Helical" evidence="6">
    <location>
        <begin position="20"/>
        <end position="42"/>
    </location>
</feature>
<evidence type="ECO:0000256" key="1">
    <source>
        <dbReference type="ARBA" id="ARBA00004651"/>
    </source>
</evidence>
<dbReference type="RefSeq" id="WP_047263737.1">
    <property type="nucleotide sequence ID" value="NZ_CP011543.1"/>
</dbReference>
<keyword evidence="3 6" id="KW-0812">Transmembrane</keyword>
<feature type="transmembrane region" description="Helical" evidence="6">
    <location>
        <begin position="71"/>
        <end position="93"/>
    </location>
</feature>
<dbReference type="OrthoDB" id="226701at2"/>
<evidence type="ECO:0000313" key="8">
    <source>
        <dbReference type="EMBL" id="AKK07392.1"/>
    </source>
</evidence>
<dbReference type="CDD" id="cd01127">
    <property type="entry name" value="TrwB_TraG_TraD_VirD4"/>
    <property type="match status" value="1"/>
</dbReference>
<dbReference type="KEGG" id="cmv:CMUST_15515"/>
<keyword evidence="8" id="KW-0614">Plasmid</keyword>
<dbReference type="Pfam" id="PF12696">
    <property type="entry name" value="TraG-D_C"/>
    <property type="match status" value="1"/>
</dbReference>
<evidence type="ECO:0000256" key="6">
    <source>
        <dbReference type="SAM" id="Phobius"/>
    </source>
</evidence>
<geneLocation type="plasmid" evidence="8 9">
    <name>pCmus45274</name>
</geneLocation>
<keyword evidence="5 6" id="KW-0472">Membrane</keyword>
<dbReference type="EMBL" id="CP011543">
    <property type="protein sequence ID" value="AKK07392.1"/>
    <property type="molecule type" value="Genomic_DNA"/>
</dbReference>
<dbReference type="PANTHER" id="PTHR37937">
    <property type="entry name" value="CONJUGATIVE TRANSFER: DNA TRANSPORT"/>
    <property type="match status" value="1"/>
</dbReference>
<sequence>MGRVNARDAGRSRLVEPQTFVQAVLLGLLVGGLGLINLGLWVSHSVQGVPGDLSKNPFINVAGLFRGAVSWTWVSTAAVVAVVVVVVSVVIVLRRVFPRREKTSIDRARKNLGGERDIQSLSRAAAEAKAVKWLPAGCAKTHPGLRLGKVPGTKVGLYSTWEDLYLVIFGPRMGKTTSQVIPAIVDAPGVVVTTSNKRDIVDDTRKITEARGEVYVFDPQRIAAGSSQVEWFYDPLDSIRHDLTMMDSAAIALADIFKTAALGDTSKGDTYFSEGGRDLLARMFMAAALDNRPITDVYVWLSDQSDKTPLSILVNDGQWPLVAEGLRATYAITERTRSGIFGQALQMAAPLGRREAARWVTPQPQARRFDPHAFVRSDADTLYVLSKEGADNAAALTTALTAAVLTAAERYGEECGGRLPVPLVAALDEAANVVKWPELPRLYSHYGSRSIILMTILQSYAQGVGVWGEDGMESLWSASSILLYGGGVRDEKMLTKLESLIGDYEEWSQSVSYSDGKRSVSKSKQERKILTVSELASLGDNRAVVFATKRRPIVAELEPFWVRTYWPANIRQALPQER</sequence>
<evidence type="ECO:0000256" key="3">
    <source>
        <dbReference type="ARBA" id="ARBA00022692"/>
    </source>
</evidence>
<evidence type="ECO:0000256" key="4">
    <source>
        <dbReference type="ARBA" id="ARBA00022989"/>
    </source>
</evidence>
<evidence type="ECO:0000256" key="2">
    <source>
        <dbReference type="ARBA" id="ARBA00022475"/>
    </source>
</evidence>
<dbReference type="GO" id="GO:0005886">
    <property type="term" value="C:plasma membrane"/>
    <property type="evidence" value="ECO:0007669"/>
    <property type="project" value="UniProtKB-SubCell"/>
</dbReference>
<dbReference type="InterPro" id="IPR027417">
    <property type="entry name" value="P-loop_NTPase"/>
</dbReference>
<keyword evidence="2" id="KW-1003">Cell membrane</keyword>
<proteinExistence type="predicted"/>
<name>A0A0G3H8C1_9CORY</name>
<reference evidence="9" key="2">
    <citation type="submission" date="2015-05" db="EMBL/GenBank/DDBJ databases">
        <title>Complete genome sequence of Corynebacterium mustelae DSM 45274, isolated from various tissues of a male ferret with lethal sepsis.</title>
        <authorList>
            <person name="Ruckert C."/>
            <person name="Albersmeier A."/>
            <person name="Winkler A."/>
            <person name="Tauch A."/>
        </authorList>
    </citation>
    <scope>NUCLEOTIDE SEQUENCE [LARGE SCALE GENOMIC DNA]</scope>
    <source>
        <strain evidence="9">DSM 45274</strain>
        <plasmid evidence="9">Plasmid pCmus45274</plasmid>
    </source>
</reference>
<dbReference type="InterPro" id="IPR032689">
    <property type="entry name" value="TraG-D_C"/>
</dbReference>
<feature type="domain" description="TraD/TraG TraM recognition site" evidence="7">
    <location>
        <begin position="422"/>
        <end position="538"/>
    </location>
</feature>